<dbReference type="Proteomes" id="UP001062846">
    <property type="component" value="Chromosome 13"/>
</dbReference>
<proteinExistence type="predicted"/>
<sequence>MTNTMKMELLKSSTVASSVCTRANYRAWIRNVSTREIRELPASDLQDAKAFHYYFGFASSSKEYKLLKLCSAPIDCVCMDDDVPWAMECEILTLGKDASWRRWRTPYAPRVDIRKQSVHIIDGGVLCCGHREGHRLIIFNFQDESFHVINLPAMKGLLQTPGLFFAAIGRSFRPGEGEEELLSCHGALRRSKWVISPPKIRALGETLLTGVETHNKPTVLVYTYDHTKGKFEKFVMGKFPLSLSLSLSPSAASIRKDKDSFCASMCEDTNKFLHFLVSYCEENITPLND</sequence>
<gene>
    <name evidence="1" type="ORF">RHMOL_Rhmol13G0028600</name>
</gene>
<evidence type="ECO:0000313" key="2">
    <source>
        <dbReference type="Proteomes" id="UP001062846"/>
    </source>
</evidence>
<keyword evidence="2" id="KW-1185">Reference proteome</keyword>
<organism evidence="1 2">
    <name type="scientific">Rhododendron molle</name>
    <name type="common">Chinese azalea</name>
    <name type="synonym">Azalea mollis</name>
    <dbReference type="NCBI Taxonomy" id="49168"/>
    <lineage>
        <taxon>Eukaryota</taxon>
        <taxon>Viridiplantae</taxon>
        <taxon>Streptophyta</taxon>
        <taxon>Embryophyta</taxon>
        <taxon>Tracheophyta</taxon>
        <taxon>Spermatophyta</taxon>
        <taxon>Magnoliopsida</taxon>
        <taxon>eudicotyledons</taxon>
        <taxon>Gunneridae</taxon>
        <taxon>Pentapetalae</taxon>
        <taxon>asterids</taxon>
        <taxon>Ericales</taxon>
        <taxon>Ericaceae</taxon>
        <taxon>Ericoideae</taxon>
        <taxon>Rhodoreae</taxon>
        <taxon>Rhododendron</taxon>
    </lineage>
</organism>
<dbReference type="EMBL" id="CM046400">
    <property type="protein sequence ID" value="KAI8522848.1"/>
    <property type="molecule type" value="Genomic_DNA"/>
</dbReference>
<protein>
    <submittedName>
        <fullName evidence="1">Uncharacterized protein</fullName>
    </submittedName>
</protein>
<accession>A0ACC0L3U8</accession>
<reference evidence="1" key="1">
    <citation type="submission" date="2022-02" db="EMBL/GenBank/DDBJ databases">
        <title>Plant Genome Project.</title>
        <authorList>
            <person name="Zhang R.-G."/>
        </authorList>
    </citation>
    <scope>NUCLEOTIDE SEQUENCE</scope>
    <source>
        <strain evidence="1">AT1</strain>
    </source>
</reference>
<comment type="caution">
    <text evidence="1">The sequence shown here is derived from an EMBL/GenBank/DDBJ whole genome shotgun (WGS) entry which is preliminary data.</text>
</comment>
<evidence type="ECO:0000313" key="1">
    <source>
        <dbReference type="EMBL" id="KAI8522848.1"/>
    </source>
</evidence>
<name>A0ACC0L3U8_RHOML</name>